<dbReference type="PRINTS" id="PR00845">
    <property type="entry name" value="GLHYDRLASE52"/>
</dbReference>
<accession>A0A3P3XRB4</accession>
<dbReference type="EMBL" id="FWDO01000005">
    <property type="protein sequence ID" value="SLM18858.1"/>
    <property type="molecule type" value="Genomic_DNA"/>
</dbReference>
<dbReference type="GO" id="GO:0005975">
    <property type="term" value="P:carbohydrate metabolic process"/>
    <property type="evidence" value="ECO:0007669"/>
    <property type="project" value="InterPro"/>
</dbReference>
<dbReference type="AlphaFoldDB" id="A0A3P3XRB4"/>
<reference evidence="1" key="1">
    <citation type="submission" date="2017-02" db="EMBL/GenBank/DDBJ databases">
        <authorList>
            <person name="Regsiter A."/>
            <person name="William W."/>
        </authorList>
    </citation>
    <scope>NUCLEOTIDE SEQUENCE</scope>
    <source>
        <strain evidence="1">BdmA 4</strain>
    </source>
</reference>
<dbReference type="SUPFAM" id="SSF48208">
    <property type="entry name" value="Six-hairpin glycosidases"/>
    <property type="match status" value="1"/>
</dbReference>
<protein>
    <submittedName>
        <fullName evidence="1">Xylan 1,4-beta-xylosidase</fullName>
        <ecNumber evidence="1">3.2.1.37</ecNumber>
    </submittedName>
</protein>
<dbReference type="InterPro" id="IPR008928">
    <property type="entry name" value="6-hairpin_glycosidase_sf"/>
</dbReference>
<dbReference type="Gene3D" id="1.50.10.10">
    <property type="match status" value="1"/>
</dbReference>
<dbReference type="GO" id="GO:0009044">
    <property type="term" value="F:xylan 1,4-beta-xylosidase activity"/>
    <property type="evidence" value="ECO:0007669"/>
    <property type="project" value="UniProtKB-EC"/>
</dbReference>
<dbReference type="InterPro" id="IPR012341">
    <property type="entry name" value="6hp_glycosidase-like_sf"/>
</dbReference>
<gene>
    <name evidence="1" type="ORF">SPIRO4BDMA_50373</name>
</gene>
<evidence type="ECO:0000313" key="1">
    <source>
        <dbReference type="EMBL" id="SLM18858.1"/>
    </source>
</evidence>
<dbReference type="Pfam" id="PF03512">
    <property type="entry name" value="Glyco_hydro_52"/>
    <property type="match status" value="1"/>
</dbReference>
<proteinExistence type="predicted"/>
<name>A0A3P3XRB4_9SPIR</name>
<dbReference type="EC" id="3.2.1.37" evidence="1"/>
<keyword evidence="1" id="KW-0326">Glycosidase</keyword>
<sequence length="708" mass="78318">MAMAVRVPEIDYYSLHGIWGAYASLVLGRIGKGAGVVVGDVRPPDRGLFVGYRIGNDEPRLLPFASGKDIAAGASAYHADEDMPAREESGLRYLSYFKPEEMERRLSFSGEEWRAGALSFRVISFFGEIPDPQSMTPASARSALRPAIFLQLTFDNTANENQMIGLFGMQGIRRPLSDITNGGLLGMACNNCLGFAIRPDIGIDEVMDWSVIDAAFNGNRPLRRLAQEGGLRFRIAPGQKAQYVIALGVFREGIVTTGRPAHAYYTCLFKDIEDVLENALDEQVESLFRAERLDSFLDNSGLSDDRRFIIAQAAHSYVANTELLLSQSGEPVFLVNEGEYQMMNTLDLTIDQAFWEARFSPWTLRSELESFGEYSSYRDSLGIAFAHDQGVDDCFTPSGCSVYEMPGLTDCFSYMSYEETLNWLLTACLYVNLTGDWNWAKERRKLLSACLQSVRVRDGNNDGVMDRDSDRCEGGAEITTYDSLDPSLGQARNNLYLAVKSWSAFVCLGALFRRIDRGESPDAQETDRAAALVAATLTQKMQGRKGYIPAIFESDNQSSIIPAIEGLVYPVFCGASEAIAPDGPYGKLVQVLREHLDTVLVPGRCVDAESGAWKISSTSRNTWLSKIFLNQYVAEHLLGFKDERVTDDHIYAYWLRTGSADFAATDQVDSSSGKALGSRFYPRLVTSILWLGTPLSSGSSRESEAAMR</sequence>
<dbReference type="InterPro" id="IPR000852">
    <property type="entry name" value="Glyco_hydro_52"/>
</dbReference>
<keyword evidence="1" id="KW-0378">Hydrolase</keyword>
<organism evidence="1">
    <name type="scientific">uncultured spirochete</name>
    <dbReference type="NCBI Taxonomy" id="156406"/>
    <lineage>
        <taxon>Bacteria</taxon>
        <taxon>Pseudomonadati</taxon>
        <taxon>Spirochaetota</taxon>
        <taxon>Spirochaetia</taxon>
        <taxon>Spirochaetales</taxon>
        <taxon>environmental samples</taxon>
    </lineage>
</organism>